<protein>
    <submittedName>
        <fullName evidence="2">PhoD-like phosphatase</fullName>
    </submittedName>
</protein>
<keyword evidence="3" id="KW-1185">Reference proteome</keyword>
<accession>A0A5C5ZE42</accession>
<evidence type="ECO:0000313" key="3">
    <source>
        <dbReference type="Proteomes" id="UP000315010"/>
    </source>
</evidence>
<dbReference type="SUPFAM" id="SSF56300">
    <property type="entry name" value="Metallo-dependent phosphatases"/>
    <property type="match status" value="1"/>
</dbReference>
<sequence length="798" mass="88510">MIAIRASLFLDLMRSLLVIAFLVIGVSVHAASVAIDWKRVEDRRWPGSEFWANRLQDWSVVGGKLQCAYEYGGNDWRTAHLLTHDFNATGDHFEAELSFSATADGHAGILLGGGEGKLNYKQASMIQGVPGLGGGFLVDFAFSKNSLCVRDFGSDAEIKIPAPLKETQLRNRVDTDTPLRLKIIGSRRNAETFSLVATLVANGNVLATVQADVPTDRLIGNVAIVSMGGTQQAPHQFFGVKLSGNRVSEHLERAYGPIGGVLYSVANGDLKIGVQCMSIGQTIDAGESFGNGWRCGVQVEKRQPDGSWQSVTRPVGFSEPDYYALLRVKEHDRSKPADFRVVMLNGPEDAQPYMFHVPAEPNSGELVIGGVSCTGDIGRMGLGDKSKLKPDESYIGIWSQANQWAPFSGITQPLIERKPDIVFFTGDQIYEWWPTRIDVTDAMPDEDYLYKWMIWHWSFQAVCSKFPCLIQTDDHDVWHPNLWGDGSRLMTEGWDRGGGFIKSSYFVNMVQRTMCGHNPDAYSPGPNDSGITNYFCTFTYGGVDFALLEDRKFKSALPSVHAGMEPKMLGDAQLRMLAEWVDMPNKAPARVVVSQTNYVTINTIANGNMRADRDSNGWPKTARDKAVELFDKAGAFLFTGDQHLASVTRMDTMASKMGVFQFCQPAGGCIWWRWFYPNDEQHIGSGPLAGKPSYIGHFTDAFGNTFETLAVANPGSPQEMRVHTNPPKHILTGKQRAAGIGTRYRIHQGEGFGIVHVDADNDRMTLECWPDKNATMLTPYRQFDGWPIQLKLSEMQRR</sequence>
<evidence type="ECO:0000259" key="1">
    <source>
        <dbReference type="Pfam" id="PF09423"/>
    </source>
</evidence>
<feature type="domain" description="PhoD-like phosphatase metallophosphatase" evidence="1">
    <location>
        <begin position="413"/>
        <end position="652"/>
    </location>
</feature>
<gene>
    <name evidence="2" type="ORF">CA13_65930</name>
</gene>
<comment type="caution">
    <text evidence="2">The sequence shown here is derived from an EMBL/GenBank/DDBJ whole genome shotgun (WGS) entry which is preliminary data.</text>
</comment>
<name>A0A5C5ZE42_9BACT</name>
<dbReference type="RefSeq" id="WP_419195045.1">
    <property type="nucleotide sequence ID" value="NZ_SJPJ01000001.1"/>
</dbReference>
<dbReference type="InterPro" id="IPR018946">
    <property type="entry name" value="PhoD-like_MPP"/>
</dbReference>
<dbReference type="InterPro" id="IPR038607">
    <property type="entry name" value="PhoD-like_sf"/>
</dbReference>
<dbReference type="InterPro" id="IPR029052">
    <property type="entry name" value="Metallo-depent_PP-like"/>
</dbReference>
<organism evidence="2 3">
    <name type="scientific">Novipirellula herctigrandis</name>
    <dbReference type="NCBI Taxonomy" id="2527986"/>
    <lineage>
        <taxon>Bacteria</taxon>
        <taxon>Pseudomonadati</taxon>
        <taxon>Planctomycetota</taxon>
        <taxon>Planctomycetia</taxon>
        <taxon>Pirellulales</taxon>
        <taxon>Pirellulaceae</taxon>
        <taxon>Novipirellula</taxon>
    </lineage>
</organism>
<reference evidence="2 3" key="1">
    <citation type="submission" date="2019-02" db="EMBL/GenBank/DDBJ databases">
        <title>Deep-cultivation of Planctomycetes and their phenomic and genomic characterization uncovers novel biology.</title>
        <authorList>
            <person name="Wiegand S."/>
            <person name="Jogler M."/>
            <person name="Boedeker C."/>
            <person name="Pinto D."/>
            <person name="Vollmers J."/>
            <person name="Rivas-Marin E."/>
            <person name="Kohn T."/>
            <person name="Peeters S.H."/>
            <person name="Heuer A."/>
            <person name="Rast P."/>
            <person name="Oberbeckmann S."/>
            <person name="Bunk B."/>
            <person name="Jeske O."/>
            <person name="Meyerdierks A."/>
            <person name="Storesund J.E."/>
            <person name="Kallscheuer N."/>
            <person name="Luecker S."/>
            <person name="Lage O.M."/>
            <person name="Pohl T."/>
            <person name="Merkel B.J."/>
            <person name="Hornburger P."/>
            <person name="Mueller R.-W."/>
            <person name="Bruemmer F."/>
            <person name="Labrenz M."/>
            <person name="Spormann A.M."/>
            <person name="Op Den Camp H."/>
            <person name="Overmann J."/>
            <person name="Amann R."/>
            <person name="Jetten M.S.M."/>
            <person name="Mascher T."/>
            <person name="Medema M.H."/>
            <person name="Devos D.P."/>
            <person name="Kaster A.-K."/>
            <person name="Ovreas L."/>
            <person name="Rohde M."/>
            <person name="Galperin M.Y."/>
            <person name="Jogler C."/>
        </authorList>
    </citation>
    <scope>NUCLEOTIDE SEQUENCE [LARGE SCALE GENOMIC DNA]</scope>
    <source>
        <strain evidence="2 3">CA13</strain>
    </source>
</reference>
<dbReference type="Pfam" id="PF09423">
    <property type="entry name" value="PhoD"/>
    <property type="match status" value="1"/>
</dbReference>
<dbReference type="Proteomes" id="UP000315010">
    <property type="component" value="Unassembled WGS sequence"/>
</dbReference>
<dbReference type="EMBL" id="SJPJ01000001">
    <property type="protein sequence ID" value="TWT85111.1"/>
    <property type="molecule type" value="Genomic_DNA"/>
</dbReference>
<dbReference type="Gene3D" id="3.60.21.70">
    <property type="entry name" value="PhoD-like phosphatase"/>
    <property type="match status" value="1"/>
</dbReference>
<dbReference type="AlphaFoldDB" id="A0A5C5ZE42"/>
<evidence type="ECO:0000313" key="2">
    <source>
        <dbReference type="EMBL" id="TWT85111.1"/>
    </source>
</evidence>
<proteinExistence type="predicted"/>